<proteinExistence type="inferred from homology"/>
<dbReference type="HAMAP" id="MF_00073">
    <property type="entry name" value="NusB"/>
    <property type="match status" value="1"/>
</dbReference>
<evidence type="ECO:0000313" key="8">
    <source>
        <dbReference type="EMBL" id="PRX39813.1"/>
    </source>
</evidence>
<feature type="domain" description="NusB/RsmB/TIM44" evidence="7">
    <location>
        <begin position="5"/>
        <end position="126"/>
    </location>
</feature>
<dbReference type="InterPro" id="IPR011605">
    <property type="entry name" value="NusB_fam"/>
</dbReference>
<dbReference type="NCBIfam" id="TIGR01951">
    <property type="entry name" value="nusB"/>
    <property type="match status" value="1"/>
</dbReference>
<comment type="similarity">
    <text evidence="1 6">Belongs to the NusB family.</text>
</comment>
<evidence type="ECO:0000256" key="5">
    <source>
        <dbReference type="ARBA" id="ARBA00023163"/>
    </source>
</evidence>
<dbReference type="AlphaFoldDB" id="A0A2T0LCT1"/>
<organism evidence="8 9">
    <name type="scientific">Planifilum fimeticola</name>
    <dbReference type="NCBI Taxonomy" id="201975"/>
    <lineage>
        <taxon>Bacteria</taxon>
        <taxon>Bacillati</taxon>
        <taxon>Bacillota</taxon>
        <taxon>Bacilli</taxon>
        <taxon>Bacillales</taxon>
        <taxon>Thermoactinomycetaceae</taxon>
        <taxon>Planifilum</taxon>
    </lineage>
</organism>
<dbReference type="EMBL" id="PVNE01000020">
    <property type="protein sequence ID" value="PRX39813.1"/>
    <property type="molecule type" value="Genomic_DNA"/>
</dbReference>
<dbReference type="OrthoDB" id="9811381at2"/>
<name>A0A2T0LCT1_9BACL</name>
<comment type="caution">
    <text evidence="8">The sequence shown here is derived from an EMBL/GenBank/DDBJ whole genome shotgun (WGS) entry which is preliminary data.</text>
</comment>
<reference evidence="8 9" key="1">
    <citation type="submission" date="2018-03" db="EMBL/GenBank/DDBJ databases">
        <title>Genomic Encyclopedia of Archaeal and Bacterial Type Strains, Phase II (KMG-II): from individual species to whole genera.</title>
        <authorList>
            <person name="Goeker M."/>
        </authorList>
    </citation>
    <scope>NUCLEOTIDE SEQUENCE [LARGE SCALE GENOMIC DNA]</scope>
    <source>
        <strain evidence="8 9">DSM 44946</strain>
    </source>
</reference>
<dbReference type="Pfam" id="PF01029">
    <property type="entry name" value="NusB"/>
    <property type="match status" value="1"/>
</dbReference>
<evidence type="ECO:0000256" key="6">
    <source>
        <dbReference type="HAMAP-Rule" id="MF_00073"/>
    </source>
</evidence>
<dbReference type="GO" id="GO:0006353">
    <property type="term" value="P:DNA-templated transcription termination"/>
    <property type="evidence" value="ECO:0007669"/>
    <property type="project" value="UniProtKB-UniRule"/>
</dbReference>
<dbReference type="GO" id="GO:0005829">
    <property type="term" value="C:cytosol"/>
    <property type="evidence" value="ECO:0007669"/>
    <property type="project" value="TreeGrafter"/>
</dbReference>
<dbReference type="Proteomes" id="UP000237797">
    <property type="component" value="Unassembled WGS sequence"/>
</dbReference>
<dbReference type="CDD" id="cd00619">
    <property type="entry name" value="Terminator_NusB"/>
    <property type="match status" value="1"/>
</dbReference>
<keyword evidence="4 6" id="KW-0805">Transcription regulation</keyword>
<accession>A0A2T0LCT1</accession>
<comment type="function">
    <text evidence="6">Involved in transcription antitermination. Required for transcription of ribosomal RNA (rRNA) genes. Binds specifically to the boxA antiterminator sequence of the ribosomal RNA (rrn) operons.</text>
</comment>
<dbReference type="InterPro" id="IPR006027">
    <property type="entry name" value="NusB_RsmB_TIM44"/>
</dbReference>
<dbReference type="PANTHER" id="PTHR11078:SF3">
    <property type="entry name" value="ANTITERMINATION NUSB DOMAIN-CONTAINING PROTEIN"/>
    <property type="match status" value="1"/>
</dbReference>
<dbReference type="RefSeq" id="WP_106345827.1">
    <property type="nucleotide sequence ID" value="NZ_PVNE01000020.1"/>
</dbReference>
<evidence type="ECO:0000313" key="9">
    <source>
        <dbReference type="Proteomes" id="UP000237797"/>
    </source>
</evidence>
<dbReference type="GO" id="GO:0031564">
    <property type="term" value="P:transcription antitermination"/>
    <property type="evidence" value="ECO:0007669"/>
    <property type="project" value="UniProtKB-KW"/>
</dbReference>
<keyword evidence="3 6" id="KW-0694">RNA-binding</keyword>
<evidence type="ECO:0000256" key="4">
    <source>
        <dbReference type="ARBA" id="ARBA00023015"/>
    </source>
</evidence>
<keyword evidence="5 6" id="KW-0804">Transcription</keyword>
<dbReference type="Gene3D" id="1.10.940.10">
    <property type="entry name" value="NusB-like"/>
    <property type="match status" value="1"/>
</dbReference>
<keyword evidence="9" id="KW-1185">Reference proteome</keyword>
<dbReference type="SUPFAM" id="SSF48013">
    <property type="entry name" value="NusB-like"/>
    <property type="match status" value="1"/>
</dbReference>
<protein>
    <recommendedName>
        <fullName evidence="6">Transcription antitermination protein NusB</fullName>
    </recommendedName>
    <alternativeName>
        <fullName evidence="6">Antitermination factor NusB</fullName>
    </alternativeName>
</protein>
<dbReference type="GO" id="GO:0003723">
    <property type="term" value="F:RNA binding"/>
    <property type="evidence" value="ECO:0007669"/>
    <property type="project" value="UniProtKB-UniRule"/>
</dbReference>
<dbReference type="PANTHER" id="PTHR11078">
    <property type="entry name" value="N UTILIZATION SUBSTANCE PROTEIN B-RELATED"/>
    <property type="match status" value="1"/>
</dbReference>
<keyword evidence="2 6" id="KW-0889">Transcription antitermination</keyword>
<dbReference type="InterPro" id="IPR035926">
    <property type="entry name" value="NusB-like_sf"/>
</dbReference>
<evidence type="ECO:0000256" key="2">
    <source>
        <dbReference type="ARBA" id="ARBA00022814"/>
    </source>
</evidence>
<sequence>MSRRVAREKALQALYQSDVRGEEGEGIQSLAEEVPDQERSFFWRLVRGVWEKRQVIDPVIGQHLKRGWSLSRLAVVDRSILRMAVYELLFETEIPYGVTLNEAVELAKTFGDENSGRFVNGVLGGVVENIEAILKRLAAEGS</sequence>
<gene>
    <name evidence="6" type="primary">nusB</name>
    <name evidence="8" type="ORF">CLV97_12057</name>
</gene>
<evidence type="ECO:0000259" key="7">
    <source>
        <dbReference type="Pfam" id="PF01029"/>
    </source>
</evidence>
<evidence type="ECO:0000256" key="3">
    <source>
        <dbReference type="ARBA" id="ARBA00022884"/>
    </source>
</evidence>
<evidence type="ECO:0000256" key="1">
    <source>
        <dbReference type="ARBA" id="ARBA00005952"/>
    </source>
</evidence>